<feature type="chain" id="PRO_5038525002" evidence="4">
    <location>
        <begin position="27"/>
        <end position="342"/>
    </location>
</feature>
<dbReference type="Proteomes" id="UP000331127">
    <property type="component" value="Unassembled WGS sequence"/>
</dbReference>
<dbReference type="InterPro" id="IPR010068">
    <property type="entry name" value="Peri-bd_TauA"/>
</dbReference>
<accession>A0A5M3WP92</accession>
<protein>
    <submittedName>
        <fullName evidence="5">Glycine/betaine ABC transporter substrate-binding protein</fullName>
    </submittedName>
</protein>
<evidence type="ECO:0000256" key="1">
    <source>
        <dbReference type="ARBA" id="ARBA00004418"/>
    </source>
</evidence>
<organism evidence="5 6">
    <name type="scientific">Acrocarpospora macrocephala</name>
    <dbReference type="NCBI Taxonomy" id="150177"/>
    <lineage>
        <taxon>Bacteria</taxon>
        <taxon>Bacillati</taxon>
        <taxon>Actinomycetota</taxon>
        <taxon>Actinomycetes</taxon>
        <taxon>Streptosporangiales</taxon>
        <taxon>Streptosporangiaceae</taxon>
        <taxon>Acrocarpospora</taxon>
    </lineage>
</organism>
<dbReference type="CDD" id="cd13560">
    <property type="entry name" value="PBP2_taurine"/>
    <property type="match status" value="1"/>
</dbReference>
<dbReference type="PANTHER" id="PTHR30024">
    <property type="entry name" value="ALIPHATIC SULFONATES-BINDING PROTEIN-RELATED"/>
    <property type="match status" value="1"/>
</dbReference>
<feature type="signal peptide" evidence="4">
    <location>
        <begin position="1"/>
        <end position="26"/>
    </location>
</feature>
<evidence type="ECO:0000313" key="6">
    <source>
        <dbReference type="Proteomes" id="UP000331127"/>
    </source>
</evidence>
<comment type="caution">
    <text evidence="5">The sequence shown here is derived from an EMBL/GenBank/DDBJ whole genome shotgun (WGS) entry which is preliminary data.</text>
</comment>
<evidence type="ECO:0000313" key="5">
    <source>
        <dbReference type="EMBL" id="GES10360.1"/>
    </source>
</evidence>
<dbReference type="Pfam" id="PF13379">
    <property type="entry name" value="NMT1_2"/>
    <property type="match status" value="1"/>
</dbReference>
<dbReference type="RefSeq" id="WP_155355800.1">
    <property type="nucleotide sequence ID" value="NZ_BAAAHL010000014.1"/>
</dbReference>
<reference evidence="5 6" key="1">
    <citation type="submission" date="2019-10" db="EMBL/GenBank/DDBJ databases">
        <title>Whole genome shotgun sequence of Acrocarpospora macrocephala NBRC 16266.</title>
        <authorList>
            <person name="Ichikawa N."/>
            <person name="Kimura A."/>
            <person name="Kitahashi Y."/>
            <person name="Komaki H."/>
            <person name="Oguchi A."/>
        </authorList>
    </citation>
    <scope>NUCLEOTIDE SEQUENCE [LARGE SCALE GENOMIC DNA]</scope>
    <source>
        <strain evidence="5 6">NBRC 16266</strain>
    </source>
</reference>
<comment type="subcellular location">
    <subcellularLocation>
        <location evidence="1">Periplasm</location>
    </subcellularLocation>
</comment>
<dbReference type="EMBL" id="BLAE01000021">
    <property type="protein sequence ID" value="GES10360.1"/>
    <property type="molecule type" value="Genomic_DNA"/>
</dbReference>
<evidence type="ECO:0000256" key="3">
    <source>
        <dbReference type="ARBA" id="ARBA00022729"/>
    </source>
</evidence>
<dbReference type="OrthoDB" id="286202at2"/>
<keyword evidence="3 4" id="KW-0732">Signal</keyword>
<evidence type="ECO:0000256" key="4">
    <source>
        <dbReference type="SAM" id="SignalP"/>
    </source>
</evidence>
<gene>
    <name evidence="5" type="ORF">Amac_039570</name>
</gene>
<dbReference type="PROSITE" id="PS51257">
    <property type="entry name" value="PROKAR_LIPOPROTEIN"/>
    <property type="match status" value="1"/>
</dbReference>
<evidence type="ECO:0000256" key="2">
    <source>
        <dbReference type="ARBA" id="ARBA00010742"/>
    </source>
</evidence>
<dbReference type="GO" id="GO:0042918">
    <property type="term" value="P:alkanesulfonate transmembrane transport"/>
    <property type="evidence" value="ECO:0007669"/>
    <property type="project" value="TreeGrafter"/>
</dbReference>
<comment type="similarity">
    <text evidence="2">Belongs to the bacterial solute-binding protein SsuA/TauA family.</text>
</comment>
<proteinExistence type="inferred from homology"/>
<keyword evidence="6" id="KW-1185">Reference proteome</keyword>
<dbReference type="Gene3D" id="3.40.190.10">
    <property type="entry name" value="Periplasmic binding protein-like II"/>
    <property type="match status" value="2"/>
</dbReference>
<sequence>MKPLLKALALVAVLAVSACGSGGEEAAAPGTPAKLRIGYQLIPNGDLIVKDQRWLEQALPGTEIVWSKFDSGGDVNTAMISGAIDIGLAGSSPVTRGLSAPLNIPYQIPWIFDVIGDNEALVVRKEITEAKALAGKTIATPFSSTSHYSLLAVLAEAGLAESDVKIVDLEPPDIQAAWQRGDIDGAYVWTPILAELEKDGAVLVTSRELAGRGKLTADLAVVRTEFARQYPEALKVWLRQQDRAVKLARTDNAAAAAAIGRQLNLSPAEAGRQLGQLVLLDAAEQRGPDYLGTPEAPGKFAENLHSAAEFLKSQQKVDAVPELSVFQKGLATRELADAFAGS</sequence>
<name>A0A5M3WP92_9ACTN</name>
<dbReference type="AlphaFoldDB" id="A0A5M3WP92"/>
<dbReference type="GO" id="GO:0042597">
    <property type="term" value="C:periplasmic space"/>
    <property type="evidence" value="ECO:0007669"/>
    <property type="project" value="UniProtKB-SubCell"/>
</dbReference>
<dbReference type="SUPFAM" id="SSF53850">
    <property type="entry name" value="Periplasmic binding protein-like II"/>
    <property type="match status" value="1"/>
</dbReference>
<dbReference type="PANTHER" id="PTHR30024:SF47">
    <property type="entry name" value="TAURINE-BINDING PERIPLASMIC PROTEIN"/>
    <property type="match status" value="1"/>
</dbReference>